<dbReference type="AlphaFoldDB" id="A0A7Z7FR96"/>
<dbReference type="RefSeq" id="WP_092733662.1">
    <property type="nucleotide sequence ID" value="NZ_FNEW01000003.1"/>
</dbReference>
<comment type="caution">
    <text evidence="1">The sequence shown here is derived from an EMBL/GenBank/DDBJ whole genome shotgun (WGS) entry which is preliminary data.</text>
</comment>
<sequence length="430" mass="46440">MSTPERDFSFQEAAFFFFFFGLGEFPERHVFARVSRIDQIGAGPLARSVIEFDTVTADAGDQAADWIKSAAPEHDADFGLLRLTTTPSKFAKFANDIVDVQPGFWFHLELNPNQSAEGMRAWFAGSTPLGFTAFSKGRVVKGERLVSSIDPAPRPASLGAASVPALALPSAIAAVCRIPQRLSRLSAQDVLTRVPQADKVLVHDVGQGSFTTLLREGRPCLHFDVGAPTAFNAKGARSVPFTVDLDARVPIVLSHWDWDHFHAAFQIQSLRRCRWIVPDQILGPGAARLARGLADARRLYMWSGGSSSFNVGDLGECTGLGRNGTGLAMRASLLDGRSILLAGDADYNSLPFGTLQFDGLVATHHGGRAHSVFSMPPTPIGRSSYVISYGASNVYRHPHDEALTLHSNVGWAGPVRTASFDGIARGDRVL</sequence>
<gene>
    <name evidence="1" type="ORF">SAMN05428983_3682</name>
</gene>
<name>A0A7Z7FR96_9HYPH</name>
<accession>A0A7Z7FR96</accession>
<evidence type="ECO:0000313" key="1">
    <source>
        <dbReference type="EMBL" id="SDK03038.1"/>
    </source>
</evidence>
<dbReference type="Proteomes" id="UP000198917">
    <property type="component" value="Unassembled WGS sequence"/>
</dbReference>
<evidence type="ECO:0000313" key="2">
    <source>
        <dbReference type="Proteomes" id="UP000198917"/>
    </source>
</evidence>
<dbReference type="InterPro" id="IPR036866">
    <property type="entry name" value="RibonucZ/Hydroxyglut_hydro"/>
</dbReference>
<dbReference type="Gene3D" id="3.60.15.10">
    <property type="entry name" value="Ribonuclease Z/Hydroxyacylglutathione hydrolase-like"/>
    <property type="match status" value="1"/>
</dbReference>
<protein>
    <submittedName>
        <fullName evidence="1">Competence protein ComEC</fullName>
    </submittedName>
</protein>
<dbReference type="SUPFAM" id="SSF56281">
    <property type="entry name" value="Metallo-hydrolase/oxidoreductase"/>
    <property type="match status" value="1"/>
</dbReference>
<reference evidence="1 2" key="1">
    <citation type="submission" date="2016-10" db="EMBL/GenBank/DDBJ databases">
        <authorList>
            <person name="Varghese N."/>
            <person name="Submissions S."/>
        </authorList>
    </citation>
    <scope>NUCLEOTIDE SEQUENCE [LARGE SCALE GENOMIC DNA]</scope>
    <source>
        <strain evidence="1 2">PDC82</strain>
    </source>
</reference>
<organism evidence="1 2">
    <name type="scientific">Agrobacterium fabrum</name>
    <dbReference type="NCBI Taxonomy" id="1176649"/>
    <lineage>
        <taxon>Bacteria</taxon>
        <taxon>Pseudomonadati</taxon>
        <taxon>Pseudomonadota</taxon>
        <taxon>Alphaproteobacteria</taxon>
        <taxon>Hyphomicrobiales</taxon>
        <taxon>Rhizobiaceae</taxon>
        <taxon>Rhizobium/Agrobacterium group</taxon>
        <taxon>Agrobacterium</taxon>
        <taxon>Agrobacterium tumefaciens complex</taxon>
    </lineage>
</organism>
<proteinExistence type="predicted"/>
<dbReference type="EMBL" id="FNEW01000003">
    <property type="protein sequence ID" value="SDK03038.1"/>
    <property type="molecule type" value="Genomic_DNA"/>
</dbReference>